<accession>A0A067QUC0</accession>
<dbReference type="InParanoid" id="A0A067QUC0"/>
<dbReference type="EMBL" id="KK853001">
    <property type="protein sequence ID" value="KDR12633.1"/>
    <property type="molecule type" value="Genomic_DNA"/>
</dbReference>
<gene>
    <name evidence="1" type="ORF">L798_13606</name>
</gene>
<protein>
    <submittedName>
        <fullName evidence="1">Uncharacterized protein</fullName>
    </submittedName>
</protein>
<dbReference type="AlphaFoldDB" id="A0A067QUC0"/>
<evidence type="ECO:0000313" key="2">
    <source>
        <dbReference type="Proteomes" id="UP000027135"/>
    </source>
</evidence>
<evidence type="ECO:0000313" key="1">
    <source>
        <dbReference type="EMBL" id="KDR12633.1"/>
    </source>
</evidence>
<organism evidence="1 2">
    <name type="scientific">Zootermopsis nevadensis</name>
    <name type="common">Dampwood termite</name>
    <dbReference type="NCBI Taxonomy" id="136037"/>
    <lineage>
        <taxon>Eukaryota</taxon>
        <taxon>Metazoa</taxon>
        <taxon>Ecdysozoa</taxon>
        <taxon>Arthropoda</taxon>
        <taxon>Hexapoda</taxon>
        <taxon>Insecta</taxon>
        <taxon>Pterygota</taxon>
        <taxon>Neoptera</taxon>
        <taxon>Polyneoptera</taxon>
        <taxon>Dictyoptera</taxon>
        <taxon>Blattodea</taxon>
        <taxon>Blattoidea</taxon>
        <taxon>Termitoidae</taxon>
        <taxon>Termopsidae</taxon>
        <taxon>Zootermopsis</taxon>
    </lineage>
</organism>
<sequence>MCTSLPIMSLDVAFRSIDGHHLFMWGHPDMFQHQARAKVNNIYPRDGIIAFKFLSSFLDVVHECRAQSKQFADFVFRVGLSMATPKRVGELWANRRNLKNPSSTLPA</sequence>
<keyword evidence="2" id="KW-1185">Reference proteome</keyword>
<reference evidence="1 2" key="1">
    <citation type="journal article" date="2014" name="Nat. Commun.">
        <title>Molecular traces of alternative social organization in a termite genome.</title>
        <authorList>
            <person name="Terrapon N."/>
            <person name="Li C."/>
            <person name="Robertson H.M."/>
            <person name="Ji L."/>
            <person name="Meng X."/>
            <person name="Booth W."/>
            <person name="Chen Z."/>
            <person name="Childers C.P."/>
            <person name="Glastad K.M."/>
            <person name="Gokhale K."/>
            <person name="Gowin J."/>
            <person name="Gronenberg W."/>
            <person name="Hermansen R.A."/>
            <person name="Hu H."/>
            <person name="Hunt B.G."/>
            <person name="Huylmans A.K."/>
            <person name="Khalil S.M."/>
            <person name="Mitchell R.D."/>
            <person name="Munoz-Torres M.C."/>
            <person name="Mustard J.A."/>
            <person name="Pan H."/>
            <person name="Reese J.T."/>
            <person name="Scharf M.E."/>
            <person name="Sun F."/>
            <person name="Vogel H."/>
            <person name="Xiao J."/>
            <person name="Yang W."/>
            <person name="Yang Z."/>
            <person name="Yang Z."/>
            <person name="Zhou J."/>
            <person name="Zhu J."/>
            <person name="Brent C.S."/>
            <person name="Elsik C.G."/>
            <person name="Goodisman M.A."/>
            <person name="Liberles D.A."/>
            <person name="Roe R.M."/>
            <person name="Vargo E.L."/>
            <person name="Vilcinskas A."/>
            <person name="Wang J."/>
            <person name="Bornberg-Bauer E."/>
            <person name="Korb J."/>
            <person name="Zhang G."/>
            <person name="Liebig J."/>
        </authorList>
    </citation>
    <scope>NUCLEOTIDE SEQUENCE [LARGE SCALE GENOMIC DNA]</scope>
    <source>
        <tissue evidence="1">Whole organism</tissue>
    </source>
</reference>
<proteinExistence type="predicted"/>
<dbReference type="Proteomes" id="UP000027135">
    <property type="component" value="Unassembled WGS sequence"/>
</dbReference>
<name>A0A067QUC0_ZOONE</name>